<reference evidence="1 2" key="1">
    <citation type="journal article" date="2016" name="Sci. Rep.">
        <title>Metabolic traits of an uncultured archaeal lineage -MSBL1- from brine pools of the Red Sea.</title>
        <authorList>
            <person name="Mwirichia R."/>
            <person name="Alam I."/>
            <person name="Rashid M."/>
            <person name="Vinu M."/>
            <person name="Ba-Alawi W."/>
            <person name="Anthony Kamau A."/>
            <person name="Kamanda Ngugi D."/>
            <person name="Goker M."/>
            <person name="Klenk H.P."/>
            <person name="Bajic V."/>
            <person name="Stingl U."/>
        </authorList>
    </citation>
    <scope>NUCLEOTIDE SEQUENCE [LARGE SCALE GENOMIC DNA]</scope>
    <source>
        <strain evidence="1">SCGC-AAA259D14</strain>
    </source>
</reference>
<evidence type="ECO:0000313" key="1">
    <source>
        <dbReference type="EMBL" id="KXA89923.1"/>
    </source>
</evidence>
<proteinExistence type="predicted"/>
<dbReference type="EMBL" id="LHXL01000018">
    <property type="protein sequence ID" value="KXA89923.1"/>
    <property type="molecule type" value="Genomic_DNA"/>
</dbReference>
<dbReference type="Proteomes" id="UP000070589">
    <property type="component" value="Unassembled WGS sequence"/>
</dbReference>
<dbReference type="InterPro" id="IPR010995">
    <property type="entry name" value="DNA_repair_Rad51/TF_NusA_a-hlx"/>
</dbReference>
<sequence length="173" mass="19634">MVSENLEKFAKSIENKNTDKAEKLIQKISEDKKKDTGIKGIEGLQKVGSDRAKELRKHGYDSIESLAQASEKELAKIPKVGKKSATKIIKSAQGQRKIEKEIEGYRHALEGIIQTLEEERLLTMPQKISEGKYPKNELKNIKEEMQARATHEFRPANERGFNEAWSDILEALS</sequence>
<dbReference type="SUPFAM" id="SSF47794">
    <property type="entry name" value="Rad51 N-terminal domain-like"/>
    <property type="match status" value="1"/>
</dbReference>
<evidence type="ECO:0000313" key="2">
    <source>
        <dbReference type="Proteomes" id="UP000070589"/>
    </source>
</evidence>
<dbReference type="Gene3D" id="1.10.150.20">
    <property type="entry name" value="5' to 3' exonuclease, C-terminal subdomain"/>
    <property type="match status" value="1"/>
</dbReference>
<gene>
    <name evidence="1" type="ORF">AKJ62_02045</name>
</gene>
<name>A0A133U6V2_9EURY</name>
<comment type="caution">
    <text evidence="1">The sequence shown here is derived from an EMBL/GenBank/DDBJ whole genome shotgun (WGS) entry which is preliminary data.</text>
</comment>
<accession>A0A133U6V2</accession>
<protein>
    <submittedName>
        <fullName evidence="1">Uncharacterized protein</fullName>
    </submittedName>
</protein>
<organism evidence="1 2">
    <name type="scientific">candidate division MSBL1 archaeon SCGC-AAA259D14</name>
    <dbReference type="NCBI Taxonomy" id="1698261"/>
    <lineage>
        <taxon>Archaea</taxon>
        <taxon>Methanobacteriati</taxon>
        <taxon>Methanobacteriota</taxon>
        <taxon>candidate division MSBL1</taxon>
    </lineage>
</organism>
<dbReference type="Pfam" id="PF14520">
    <property type="entry name" value="HHH_5"/>
    <property type="match status" value="1"/>
</dbReference>
<dbReference type="AlphaFoldDB" id="A0A133U6V2"/>
<dbReference type="GO" id="GO:0000166">
    <property type="term" value="F:nucleotide binding"/>
    <property type="evidence" value="ECO:0007669"/>
    <property type="project" value="InterPro"/>
</dbReference>
<keyword evidence="2" id="KW-1185">Reference proteome</keyword>